<name>A0A2N6V6X1_9GAMM</name>
<dbReference type="RefSeq" id="WP_004995798.1">
    <property type="nucleotide sequence ID" value="NZ_BKGX01000097.1"/>
</dbReference>
<dbReference type="GeneID" id="66211469"/>
<organism evidence="1 2">
    <name type="scientific">Acinetobacter ursingii</name>
    <dbReference type="NCBI Taxonomy" id="108980"/>
    <lineage>
        <taxon>Bacteria</taxon>
        <taxon>Pseudomonadati</taxon>
        <taxon>Pseudomonadota</taxon>
        <taxon>Gammaproteobacteria</taxon>
        <taxon>Moraxellales</taxon>
        <taxon>Moraxellaceae</taxon>
        <taxon>Acinetobacter</taxon>
    </lineage>
</organism>
<reference evidence="1 2" key="1">
    <citation type="submission" date="2021-01" db="EMBL/GenBank/DDBJ databases">
        <title>FDA dAtabase for Regulatory Grade micrObial Sequences (FDA-ARGOS): Supporting development and validation of Infectious Disease Dx tests.</title>
        <authorList>
            <person name="Sproer C."/>
            <person name="Gronow S."/>
            <person name="Severitt S."/>
            <person name="Schroder I."/>
            <person name="Tallon L."/>
            <person name="Sadzewicz L."/>
            <person name="Zhao X."/>
            <person name="Boylan J."/>
            <person name="Ott S."/>
            <person name="Bowen H."/>
            <person name="Vavikolanu K."/>
            <person name="Mehta A."/>
            <person name="Aluvathingal J."/>
            <person name="Nadendla S."/>
            <person name="Lowell S."/>
            <person name="Myers T."/>
            <person name="Yan Y."/>
            <person name="Sichtig H."/>
        </authorList>
    </citation>
    <scope>NUCLEOTIDE SEQUENCE [LARGE SCALE GENOMIC DNA]</scope>
    <source>
        <strain evidence="1 2">FDAARGOS_1096</strain>
    </source>
</reference>
<accession>A0A2N6V6X1</accession>
<dbReference type="AlphaFoldDB" id="A0A2N6V6X1"/>
<dbReference type="STRING" id="108980.GCA_000934145_00021"/>
<dbReference type="EMBL" id="CP068176">
    <property type="protein sequence ID" value="QQT86643.1"/>
    <property type="molecule type" value="Genomic_DNA"/>
</dbReference>
<evidence type="ECO:0000313" key="2">
    <source>
        <dbReference type="Proteomes" id="UP000595320"/>
    </source>
</evidence>
<dbReference type="InterPro" id="IPR021284">
    <property type="entry name" value="DUF2750"/>
</dbReference>
<protein>
    <submittedName>
        <fullName evidence="1">DUF2750 domain-containing protein</fullName>
    </submittedName>
</protein>
<sequence length="152" mass="17701">MRNPYQRHSLGQSHSSLNPKDLYKQFIETMLMQKHVIGLYDEGWALCSTPTGQQAFAIWQSKHLAQLLQKGSWQNYQIQEISLSTLVQKLIPYLREQRTLFSLNLTPEGQNLLVKPENLLADIKRCLYQLYMQKPEAFADLQLALPRSIRLN</sequence>
<proteinExistence type="predicted"/>
<dbReference type="Proteomes" id="UP000595320">
    <property type="component" value="Chromosome"/>
</dbReference>
<dbReference type="Pfam" id="PF11042">
    <property type="entry name" value="DUF2750"/>
    <property type="match status" value="1"/>
</dbReference>
<evidence type="ECO:0000313" key="1">
    <source>
        <dbReference type="EMBL" id="QQT86643.1"/>
    </source>
</evidence>
<gene>
    <name evidence="1" type="ORF">I6I53_02205</name>
</gene>